<accession>A0AAD8Z419</accession>
<name>A0AAD8Z419_9TELE</name>
<proteinExistence type="predicted"/>
<protein>
    <submittedName>
        <fullName evidence="2">Uncharacterized protein</fullName>
    </submittedName>
</protein>
<keyword evidence="3" id="KW-1185">Reference proteome</keyword>
<dbReference type="Proteomes" id="UP001239994">
    <property type="component" value="Unassembled WGS sequence"/>
</dbReference>
<sequence>MMPVPSRSLPLLPGPTMRPLSISLGSASYWTAAMDPPTASSCLEVVEGGRGFANPHLTDSRGRPLLAGSVCVRGRAAKHCSDSRDPSLKCSTVICSDVSTDPSVNLAHNAARSPGNRPEGLTPAPLVTEPESDPLVCFQDCEQRCERDSQSNTSETDHENYNTMKPKQEHQSEQKQRLVSREVVLRCGIRYHLPHHGDMPASCSIERPPGTAEGQRANLENIGLEQGSANRENPGLEQGSANPENPGLEQGSANPENPGLEQGNTNRQNPGLEQGSANPENPGLEQGSANLENIGLEQGSANPENPGLEQGSANLENPGLEQGNANRQNPGLEQGSANPENPGLEQGNANPENPGLEQGSANPENPGLEQGSANPENPGLEQGNANPENPGLEQGSANPENPGLEQGSANPENPGLEPESSNSHPSFL</sequence>
<gene>
    <name evidence="2" type="ORF">P4O66_014764</name>
</gene>
<organism evidence="2 3">
    <name type="scientific">Electrophorus voltai</name>
    <dbReference type="NCBI Taxonomy" id="2609070"/>
    <lineage>
        <taxon>Eukaryota</taxon>
        <taxon>Metazoa</taxon>
        <taxon>Chordata</taxon>
        <taxon>Craniata</taxon>
        <taxon>Vertebrata</taxon>
        <taxon>Euteleostomi</taxon>
        <taxon>Actinopterygii</taxon>
        <taxon>Neopterygii</taxon>
        <taxon>Teleostei</taxon>
        <taxon>Ostariophysi</taxon>
        <taxon>Gymnotiformes</taxon>
        <taxon>Gymnotoidei</taxon>
        <taxon>Gymnotidae</taxon>
        <taxon>Electrophorus</taxon>
    </lineage>
</organism>
<feature type="compositionally biased region" description="Polar residues" evidence="1">
    <location>
        <begin position="262"/>
        <end position="279"/>
    </location>
</feature>
<evidence type="ECO:0000313" key="3">
    <source>
        <dbReference type="Proteomes" id="UP001239994"/>
    </source>
</evidence>
<dbReference type="EMBL" id="JAROKS010000021">
    <property type="protein sequence ID" value="KAK1790925.1"/>
    <property type="molecule type" value="Genomic_DNA"/>
</dbReference>
<dbReference type="AlphaFoldDB" id="A0AAD8Z419"/>
<evidence type="ECO:0000256" key="1">
    <source>
        <dbReference type="SAM" id="MobiDB-lite"/>
    </source>
</evidence>
<evidence type="ECO:0000313" key="2">
    <source>
        <dbReference type="EMBL" id="KAK1790925.1"/>
    </source>
</evidence>
<feature type="compositionally biased region" description="Polar residues" evidence="1">
    <location>
        <begin position="419"/>
        <end position="428"/>
    </location>
</feature>
<comment type="caution">
    <text evidence="2">The sequence shown here is derived from an EMBL/GenBank/DDBJ whole genome shotgun (WGS) entry which is preliminary data.</text>
</comment>
<reference evidence="2" key="1">
    <citation type="submission" date="2023-03" db="EMBL/GenBank/DDBJ databases">
        <title>Electrophorus voltai genome.</title>
        <authorList>
            <person name="Bian C."/>
        </authorList>
    </citation>
    <scope>NUCLEOTIDE SEQUENCE</scope>
    <source>
        <strain evidence="2">CB-2022</strain>
        <tissue evidence="2">Muscle</tissue>
    </source>
</reference>
<feature type="region of interest" description="Disordered" evidence="1">
    <location>
        <begin position="195"/>
        <end position="214"/>
    </location>
</feature>
<feature type="compositionally biased region" description="Polar residues" evidence="1">
    <location>
        <begin position="323"/>
        <end position="339"/>
    </location>
</feature>
<feature type="region of interest" description="Disordered" evidence="1">
    <location>
        <begin position="227"/>
        <end position="428"/>
    </location>
</feature>
<feature type="region of interest" description="Disordered" evidence="1">
    <location>
        <begin position="147"/>
        <end position="177"/>
    </location>
</feature>